<dbReference type="Proteomes" id="UP000391919">
    <property type="component" value="Unassembled WGS sequence"/>
</dbReference>
<dbReference type="EC" id="3.5.2.17" evidence="8"/>
<dbReference type="InterPro" id="IPR023418">
    <property type="entry name" value="Thyroxine_BS"/>
</dbReference>
<evidence type="ECO:0000259" key="9">
    <source>
        <dbReference type="Pfam" id="PF00576"/>
    </source>
</evidence>
<proteinExistence type="inferred from homology"/>
<dbReference type="PANTHER" id="PTHR10395">
    <property type="entry name" value="URICASE AND TRANSTHYRETIN-RELATED"/>
    <property type="match status" value="1"/>
</dbReference>
<evidence type="ECO:0000313" key="11">
    <source>
        <dbReference type="Proteomes" id="UP000391919"/>
    </source>
</evidence>
<dbReference type="PANTHER" id="PTHR10395:SF7">
    <property type="entry name" value="5-HYDROXYISOURATE HYDROLASE"/>
    <property type="match status" value="1"/>
</dbReference>
<sequence length="120" mass="13440">MMSGLTTHILDLTHGKPAANVAVRLYKFEDSLSDWKLLEESVTNGDGRLDAPLLSGEEMKIGVYQLIFSIGSYFRSQETKLPEPPFLEEVPVQFGISDPSAHYHIPLLVSPWGYQLYRGS</sequence>
<dbReference type="CDD" id="cd05822">
    <property type="entry name" value="TLP_HIUase"/>
    <property type="match status" value="1"/>
</dbReference>
<dbReference type="InterPro" id="IPR023419">
    <property type="entry name" value="Transthyretin_CS"/>
</dbReference>
<dbReference type="GO" id="GO:0033971">
    <property type="term" value="F:hydroxyisourate hydrolase activity"/>
    <property type="evidence" value="ECO:0007669"/>
    <property type="project" value="UniProtKB-EC"/>
</dbReference>
<feature type="binding site" evidence="7">
    <location>
        <position position="117"/>
    </location>
    <ligand>
        <name>substrate</name>
    </ligand>
</feature>
<evidence type="ECO:0000256" key="6">
    <source>
        <dbReference type="ARBA" id="ARBA00022801"/>
    </source>
</evidence>
<evidence type="ECO:0000256" key="1">
    <source>
        <dbReference type="ARBA" id="ARBA00001043"/>
    </source>
</evidence>
<reference evidence="10 11" key="1">
    <citation type="submission" date="2019-09" db="EMBL/GenBank/DDBJ databases">
        <title>Draft genome sequence of Bacillus sp. JC-7.</title>
        <authorList>
            <person name="Tanaka N."/>
            <person name="Shiwa Y."/>
            <person name="Fujita N."/>
            <person name="Tanasupawat S."/>
        </authorList>
    </citation>
    <scope>NUCLEOTIDE SEQUENCE [LARGE SCALE GENOMIC DNA]</scope>
    <source>
        <strain evidence="10 11">JC-7</strain>
    </source>
</reference>
<organism evidence="10 11">
    <name type="scientific">Weizmannia acidilactici</name>
    <dbReference type="NCBI Taxonomy" id="2607726"/>
    <lineage>
        <taxon>Bacteria</taxon>
        <taxon>Bacillati</taxon>
        <taxon>Bacillota</taxon>
        <taxon>Bacilli</taxon>
        <taxon>Bacillales</taxon>
        <taxon>Bacillaceae</taxon>
        <taxon>Heyndrickxia</taxon>
    </lineage>
</organism>
<keyword evidence="11" id="KW-1185">Reference proteome</keyword>
<comment type="function">
    <text evidence="2">Catalyzes the hydrolysis of 5-hydroxyisourate (HIU) to 2-oxo-4-hydroxy-4-carboxy-5-ureidoimidazoline (OHCU).</text>
</comment>
<feature type="domain" description="Transthyretin/hydroxyisourate hydrolase" evidence="9">
    <location>
        <begin position="5"/>
        <end position="119"/>
    </location>
</feature>
<dbReference type="PROSITE" id="PS00769">
    <property type="entry name" value="TRANSTHYRETIN_2"/>
    <property type="match status" value="1"/>
</dbReference>
<dbReference type="Pfam" id="PF00576">
    <property type="entry name" value="Transthyretin"/>
    <property type="match status" value="1"/>
</dbReference>
<protein>
    <recommendedName>
        <fullName evidence="8">5-hydroxyisourate hydrolase</fullName>
        <shortName evidence="8">HIU hydrolase</shortName>
        <shortName evidence="8">HIUHase</shortName>
        <ecNumber evidence="8">3.5.2.17</ecNumber>
    </recommendedName>
</protein>
<dbReference type="NCBIfam" id="TIGR02962">
    <property type="entry name" value="hdxy_isourate"/>
    <property type="match status" value="1"/>
</dbReference>
<comment type="similarity">
    <text evidence="3 8">Belongs to the transthyretin family. 5-hydroxyisourate hydrolase subfamily.</text>
</comment>
<dbReference type="Gene3D" id="2.60.40.180">
    <property type="entry name" value="Transthyretin/hydroxyisourate hydrolase domain"/>
    <property type="match status" value="1"/>
</dbReference>
<evidence type="ECO:0000256" key="5">
    <source>
        <dbReference type="ARBA" id="ARBA00022631"/>
    </source>
</evidence>
<evidence type="ECO:0000256" key="8">
    <source>
        <dbReference type="RuleBase" id="RU361270"/>
    </source>
</evidence>
<dbReference type="EMBL" id="BKZQ01000011">
    <property type="protein sequence ID" value="GER69820.1"/>
    <property type="molecule type" value="Genomic_DNA"/>
</dbReference>
<evidence type="ECO:0000256" key="3">
    <source>
        <dbReference type="ARBA" id="ARBA00009850"/>
    </source>
</evidence>
<dbReference type="FunFam" id="2.60.40.180:FF:000005">
    <property type="entry name" value="5-hydroxyisourate hydrolase"/>
    <property type="match status" value="1"/>
</dbReference>
<dbReference type="InterPro" id="IPR000895">
    <property type="entry name" value="Transthyretin/HIU_hydrolase"/>
</dbReference>
<dbReference type="InterPro" id="IPR023416">
    <property type="entry name" value="Transthyretin/HIU_hydrolase_d"/>
</dbReference>
<comment type="catalytic activity">
    <reaction evidence="1 8">
        <text>5-hydroxyisourate + H2O = 5-hydroxy-2-oxo-4-ureido-2,5-dihydro-1H-imidazole-5-carboxylate + H(+)</text>
        <dbReference type="Rhea" id="RHEA:23736"/>
        <dbReference type="ChEBI" id="CHEBI:15377"/>
        <dbReference type="ChEBI" id="CHEBI:15378"/>
        <dbReference type="ChEBI" id="CHEBI:18072"/>
        <dbReference type="ChEBI" id="CHEBI:58639"/>
        <dbReference type="EC" id="3.5.2.17"/>
    </reaction>
</comment>
<name>A0A5J4JH32_9BACI</name>
<dbReference type="PROSITE" id="PS00768">
    <property type="entry name" value="TRANSTHYRETIN_1"/>
    <property type="match status" value="1"/>
</dbReference>
<dbReference type="InterPro" id="IPR036817">
    <property type="entry name" value="Transthyretin/HIU_hydrolase_sf"/>
</dbReference>
<evidence type="ECO:0000256" key="2">
    <source>
        <dbReference type="ARBA" id="ARBA00002704"/>
    </source>
</evidence>
<evidence type="ECO:0000256" key="4">
    <source>
        <dbReference type="ARBA" id="ARBA00011881"/>
    </source>
</evidence>
<keyword evidence="6 8" id="KW-0378">Hydrolase</keyword>
<comment type="caution">
    <text evidence="10">The sequence shown here is derived from an EMBL/GenBank/DDBJ whole genome shotgun (WGS) entry which is preliminary data.</text>
</comment>
<dbReference type="InterPro" id="IPR014306">
    <property type="entry name" value="Hydroxyisourate_hydrolase"/>
</dbReference>
<dbReference type="PRINTS" id="PR00189">
    <property type="entry name" value="TRNSTHYRETIN"/>
</dbReference>
<comment type="subunit">
    <text evidence="4 8">Homotetramer.</text>
</comment>
<dbReference type="AlphaFoldDB" id="A0A5J4JH32"/>
<accession>A0A5J4JH32</accession>
<feature type="binding site" evidence="7">
    <location>
        <position position="8"/>
    </location>
    <ligand>
        <name>substrate</name>
    </ligand>
</feature>
<feature type="binding site" evidence="7">
    <location>
        <position position="48"/>
    </location>
    <ligand>
        <name>substrate</name>
    </ligand>
</feature>
<evidence type="ECO:0000256" key="7">
    <source>
        <dbReference type="PIRSR" id="PIRSR600895-51"/>
    </source>
</evidence>
<keyword evidence="5 8" id="KW-0659">Purine metabolism</keyword>
<evidence type="ECO:0000313" key="10">
    <source>
        <dbReference type="EMBL" id="GER69820.1"/>
    </source>
</evidence>
<gene>
    <name evidence="10" type="primary">pucM</name>
    <name evidence="10" type="ORF">BpJC7_11230</name>
</gene>
<dbReference type="GO" id="GO:0006144">
    <property type="term" value="P:purine nucleobase metabolic process"/>
    <property type="evidence" value="ECO:0007669"/>
    <property type="project" value="UniProtKB-KW"/>
</dbReference>
<dbReference type="SUPFAM" id="SSF49472">
    <property type="entry name" value="Transthyretin (synonym: prealbumin)"/>
    <property type="match status" value="1"/>
</dbReference>